<dbReference type="RefSeq" id="WP_271215926.1">
    <property type="nucleotide sequence ID" value="NZ_BAAAVD010000006.1"/>
</dbReference>
<reference evidence="1" key="2">
    <citation type="submission" date="2023-01" db="EMBL/GenBank/DDBJ databases">
        <authorList>
            <person name="Sun Q."/>
            <person name="Evtushenko L."/>
        </authorList>
    </citation>
    <scope>NUCLEOTIDE SEQUENCE</scope>
    <source>
        <strain evidence="1">VKM Ac-2007</strain>
    </source>
</reference>
<evidence type="ECO:0000313" key="2">
    <source>
        <dbReference type="Proteomes" id="UP001143474"/>
    </source>
</evidence>
<accession>A0A9W6HXU2</accession>
<dbReference type="EMBL" id="BSEV01000001">
    <property type="protein sequence ID" value="GLK07385.1"/>
    <property type="molecule type" value="Genomic_DNA"/>
</dbReference>
<name>A0A9W6HXU2_9ACTN</name>
<gene>
    <name evidence="1" type="ORF">GCM10017600_07900</name>
</gene>
<protein>
    <submittedName>
        <fullName evidence="1">Uncharacterized protein</fullName>
    </submittedName>
</protein>
<sequence>MAVGTPAVRLTFAYDTKGIRLRSRTPVGKAAPEGEDTTVQLRADAVTAELHTLEGQVIYRQAVPSAMPATIEIFGGSEGASTVPNRLTSGAFSVIVPLDELAREVVLLAQPDALPSALRAVMRDDLPGHVPVELGRFPLREEPLG</sequence>
<organism evidence="1 2">
    <name type="scientific">Streptosporangium carneum</name>
    <dbReference type="NCBI Taxonomy" id="47481"/>
    <lineage>
        <taxon>Bacteria</taxon>
        <taxon>Bacillati</taxon>
        <taxon>Actinomycetota</taxon>
        <taxon>Actinomycetes</taxon>
        <taxon>Streptosporangiales</taxon>
        <taxon>Streptosporangiaceae</taxon>
        <taxon>Streptosporangium</taxon>
    </lineage>
</organism>
<evidence type="ECO:0000313" key="1">
    <source>
        <dbReference type="EMBL" id="GLK07385.1"/>
    </source>
</evidence>
<proteinExistence type="predicted"/>
<keyword evidence="2" id="KW-1185">Reference proteome</keyword>
<dbReference type="Proteomes" id="UP001143474">
    <property type="component" value="Unassembled WGS sequence"/>
</dbReference>
<comment type="caution">
    <text evidence="1">The sequence shown here is derived from an EMBL/GenBank/DDBJ whole genome shotgun (WGS) entry which is preliminary data.</text>
</comment>
<dbReference type="AlphaFoldDB" id="A0A9W6HXU2"/>
<reference evidence="1" key="1">
    <citation type="journal article" date="2014" name="Int. J. Syst. Evol. Microbiol.">
        <title>Complete genome sequence of Corynebacterium casei LMG S-19264T (=DSM 44701T), isolated from a smear-ripened cheese.</title>
        <authorList>
            <consortium name="US DOE Joint Genome Institute (JGI-PGF)"/>
            <person name="Walter F."/>
            <person name="Albersmeier A."/>
            <person name="Kalinowski J."/>
            <person name="Ruckert C."/>
        </authorList>
    </citation>
    <scope>NUCLEOTIDE SEQUENCE</scope>
    <source>
        <strain evidence="1">VKM Ac-2007</strain>
    </source>
</reference>